<dbReference type="GeneID" id="35295027"/>
<evidence type="ECO:0000256" key="3">
    <source>
        <dbReference type="ARBA" id="ARBA00022764"/>
    </source>
</evidence>
<proteinExistence type="predicted"/>
<feature type="domain" description="Heparinase II/III-like C-terminal" evidence="5">
    <location>
        <begin position="408"/>
        <end position="634"/>
    </location>
</feature>
<dbReference type="RefSeq" id="WP_086042203.1">
    <property type="nucleotide sequence ID" value="NZ_CP021059.1"/>
</dbReference>
<dbReference type="InterPro" id="IPR008929">
    <property type="entry name" value="Chondroitin_lyas"/>
</dbReference>
<dbReference type="Pfam" id="PF16889">
    <property type="entry name" value="Hepar_II_III_N"/>
    <property type="match status" value="1"/>
</dbReference>
<dbReference type="STRING" id="1855823.MCCS_08940"/>
<keyword evidence="8" id="KW-1185">Reference proteome</keyword>
<dbReference type="PANTHER" id="PTHR39210">
    <property type="entry name" value="HEPARIN-SULFATE LYASE"/>
    <property type="match status" value="1"/>
</dbReference>
<dbReference type="KEGG" id="mcak:MCCS_08940"/>
<dbReference type="EMBL" id="CP021059">
    <property type="protein sequence ID" value="ARQ06541.1"/>
    <property type="molecule type" value="Genomic_DNA"/>
</dbReference>
<protein>
    <submittedName>
        <fullName evidence="7">Heparin-sulfate lyase</fullName>
        <ecNumber evidence="7">4.2.2.8</ecNumber>
    </submittedName>
</protein>
<evidence type="ECO:0000313" key="7">
    <source>
        <dbReference type="EMBL" id="ARQ06541.1"/>
    </source>
</evidence>
<dbReference type="EC" id="4.2.2.8" evidence="7"/>
<organism evidence="7 8">
    <name type="scientific">Macrococcoides canis</name>
    <dbReference type="NCBI Taxonomy" id="1855823"/>
    <lineage>
        <taxon>Bacteria</taxon>
        <taxon>Bacillati</taxon>
        <taxon>Bacillota</taxon>
        <taxon>Bacilli</taxon>
        <taxon>Bacillales</taxon>
        <taxon>Staphylococcaceae</taxon>
        <taxon>Macrococcoides</taxon>
    </lineage>
</organism>
<evidence type="ECO:0000259" key="6">
    <source>
        <dbReference type="Pfam" id="PF16889"/>
    </source>
</evidence>
<dbReference type="InterPro" id="IPR012480">
    <property type="entry name" value="Hepar_II_III_C"/>
</dbReference>
<dbReference type="AlphaFoldDB" id="A0A1W7AAA9"/>
<keyword evidence="3" id="KW-0574">Periplasm</keyword>
<dbReference type="GO" id="GO:0015021">
    <property type="term" value="F:heparin-sulfate lyase activity"/>
    <property type="evidence" value="ECO:0007669"/>
    <property type="project" value="UniProtKB-EC"/>
</dbReference>
<evidence type="ECO:0000256" key="2">
    <source>
        <dbReference type="ARBA" id="ARBA00022729"/>
    </source>
</evidence>
<name>A0A1W7AAA9_9STAP</name>
<comment type="subcellular location">
    <subcellularLocation>
        <location evidence="1">Periplasm</location>
    </subcellularLocation>
</comment>
<dbReference type="Proteomes" id="UP000194154">
    <property type="component" value="Chromosome"/>
</dbReference>
<dbReference type="OrthoDB" id="7335480at2"/>
<dbReference type="Gene3D" id="1.50.10.100">
    <property type="entry name" value="Chondroitin AC/alginate lyase"/>
    <property type="match status" value="1"/>
</dbReference>
<evidence type="ECO:0000259" key="5">
    <source>
        <dbReference type="Pfam" id="PF07940"/>
    </source>
</evidence>
<dbReference type="Gene3D" id="2.70.98.70">
    <property type="match status" value="1"/>
</dbReference>
<keyword evidence="4 7" id="KW-0456">Lyase</keyword>
<feature type="domain" description="Heparin-sulfate lyase N-terminal" evidence="6">
    <location>
        <begin position="84"/>
        <end position="344"/>
    </location>
</feature>
<reference evidence="7 8" key="1">
    <citation type="journal article" date="2017" name="Int. J. Syst. Evol. Microbiol.">
        <title>Macrococcus canis sp. nov., a skin bacterium associated with infections in dogs.</title>
        <authorList>
            <person name="Gobeli Brawand S."/>
            <person name="Cotting K."/>
            <person name="Gomez-Sanz E."/>
            <person name="Collaud A."/>
            <person name="Thomann A."/>
            <person name="Brodard I."/>
            <person name="Rodriguez-Campos S."/>
            <person name="Strauss C."/>
            <person name="Perreten V."/>
        </authorList>
    </citation>
    <scope>NUCLEOTIDE SEQUENCE [LARGE SCALE GENOMIC DNA]</scope>
    <source>
        <strain evidence="7 8">KM45013</strain>
    </source>
</reference>
<evidence type="ECO:0000256" key="4">
    <source>
        <dbReference type="ARBA" id="ARBA00023239"/>
    </source>
</evidence>
<dbReference type="InterPro" id="IPR031680">
    <property type="entry name" value="Hepar_II_III_N"/>
</dbReference>
<evidence type="ECO:0000313" key="8">
    <source>
        <dbReference type="Proteomes" id="UP000194154"/>
    </source>
</evidence>
<accession>A0A1W7AAA9</accession>
<gene>
    <name evidence="7" type="primary">hepC</name>
    <name evidence="7" type="ORF">MCCS_08940</name>
</gene>
<keyword evidence="2" id="KW-0732">Signal</keyword>
<dbReference type="GO" id="GO:0042597">
    <property type="term" value="C:periplasmic space"/>
    <property type="evidence" value="ECO:0007669"/>
    <property type="project" value="UniProtKB-SubCell"/>
</dbReference>
<dbReference type="Pfam" id="PF07940">
    <property type="entry name" value="Hepar_II_III_C"/>
    <property type="match status" value="1"/>
</dbReference>
<sequence>MNNIQLIKQMGIRWTLYRTQYEIKKKFGYLERTYPESELSNYTLDEKYSIKEIKNHLINNLSYIPKNNSISDKDKKSLLNRADKILENKFIYFFDKEYKFKAWNYSNETNKFAPNDIHWSKISDLNSEFGDIKWIWELARFTFAYDLSRAYIYTKDEKYAEKFWTLFEDFQKNNPLEMGVHYRCSQEMSFRLNAWLFSLYVFIDSKHTTDERIRIMMKTFEHYIEHIKHHINFSVEAVQNNHSISEATTLSVFGNTFSFIPEYKKIYDFGMQILKKEITWQIREDGTYIQNSHNYHRLVLQNISWIILSLKSVGTNLPLYLRQKANLSINFLNSVMNKNGQVPNYGMNDGSYIFPLTERDYLDYRPVLQCLNYQLNSSLLYDDENVNEILLLFNKGNIDKYNIQKIKDKPLNIFEKGGIYVLNNNNFKLIFKALTYKERPNQADNLHVELNYRGEQIFTDAGTFSYNSEAKYLDYFNGTKSHNTVLINENSQMIKGSRFIWYNWSKVTKPLIEVYKKQIQIRSKIKNYGDFQHERFIDFNENKIFIEDTLFNNSIDSYSFQVQWIIKDELDINGNEVILKNSKLKMTFNSYEKLEILKMYGDEIKGYGWESKTYGSKNPVNQLLVKGSSILKQTSINTIIEEIE</sequence>
<dbReference type="PANTHER" id="PTHR39210:SF1">
    <property type="entry name" value="HEPARIN-SULFATE LYASE"/>
    <property type="match status" value="1"/>
</dbReference>
<dbReference type="SUPFAM" id="SSF48230">
    <property type="entry name" value="Chondroitin AC/alginate lyase"/>
    <property type="match status" value="1"/>
</dbReference>
<evidence type="ECO:0000256" key="1">
    <source>
        <dbReference type="ARBA" id="ARBA00004418"/>
    </source>
</evidence>